<dbReference type="Proteomes" id="UP000000305">
    <property type="component" value="Unassembled WGS sequence"/>
</dbReference>
<dbReference type="KEGG" id="dpx:DAPPUDRAFT_108032"/>
<dbReference type="InParanoid" id="E9GYY2"/>
<organism evidence="1 2">
    <name type="scientific">Daphnia pulex</name>
    <name type="common">Water flea</name>
    <dbReference type="NCBI Taxonomy" id="6669"/>
    <lineage>
        <taxon>Eukaryota</taxon>
        <taxon>Metazoa</taxon>
        <taxon>Ecdysozoa</taxon>
        <taxon>Arthropoda</taxon>
        <taxon>Crustacea</taxon>
        <taxon>Branchiopoda</taxon>
        <taxon>Diplostraca</taxon>
        <taxon>Cladocera</taxon>
        <taxon>Anomopoda</taxon>
        <taxon>Daphniidae</taxon>
        <taxon>Daphnia</taxon>
    </lineage>
</organism>
<evidence type="ECO:0000313" key="1">
    <source>
        <dbReference type="EMBL" id="EFX75327.1"/>
    </source>
</evidence>
<reference evidence="1 2" key="1">
    <citation type="journal article" date="2011" name="Science">
        <title>The ecoresponsive genome of Daphnia pulex.</title>
        <authorList>
            <person name="Colbourne J.K."/>
            <person name="Pfrender M.E."/>
            <person name="Gilbert D."/>
            <person name="Thomas W.K."/>
            <person name="Tucker A."/>
            <person name="Oakley T.H."/>
            <person name="Tokishita S."/>
            <person name="Aerts A."/>
            <person name="Arnold G.J."/>
            <person name="Basu M.K."/>
            <person name="Bauer D.J."/>
            <person name="Caceres C.E."/>
            <person name="Carmel L."/>
            <person name="Casola C."/>
            <person name="Choi J.H."/>
            <person name="Detter J.C."/>
            <person name="Dong Q."/>
            <person name="Dusheyko S."/>
            <person name="Eads B.D."/>
            <person name="Frohlich T."/>
            <person name="Geiler-Samerotte K.A."/>
            <person name="Gerlach D."/>
            <person name="Hatcher P."/>
            <person name="Jogdeo S."/>
            <person name="Krijgsveld J."/>
            <person name="Kriventseva E.V."/>
            <person name="Kultz D."/>
            <person name="Laforsch C."/>
            <person name="Lindquist E."/>
            <person name="Lopez J."/>
            <person name="Manak J.R."/>
            <person name="Muller J."/>
            <person name="Pangilinan J."/>
            <person name="Patwardhan R.P."/>
            <person name="Pitluck S."/>
            <person name="Pritham E.J."/>
            <person name="Rechtsteiner A."/>
            <person name="Rho M."/>
            <person name="Rogozin I.B."/>
            <person name="Sakarya O."/>
            <person name="Salamov A."/>
            <person name="Schaack S."/>
            <person name="Shapiro H."/>
            <person name="Shiga Y."/>
            <person name="Skalitzky C."/>
            <person name="Smith Z."/>
            <person name="Souvorov A."/>
            <person name="Sung W."/>
            <person name="Tang Z."/>
            <person name="Tsuchiya D."/>
            <person name="Tu H."/>
            <person name="Vos H."/>
            <person name="Wang M."/>
            <person name="Wolf Y.I."/>
            <person name="Yamagata H."/>
            <person name="Yamada T."/>
            <person name="Ye Y."/>
            <person name="Shaw J.R."/>
            <person name="Andrews J."/>
            <person name="Crease T.J."/>
            <person name="Tang H."/>
            <person name="Lucas S.M."/>
            <person name="Robertson H.M."/>
            <person name="Bork P."/>
            <person name="Koonin E.V."/>
            <person name="Zdobnov E.M."/>
            <person name="Grigoriev I.V."/>
            <person name="Lynch M."/>
            <person name="Boore J.L."/>
        </authorList>
    </citation>
    <scope>NUCLEOTIDE SEQUENCE [LARGE SCALE GENOMIC DNA]</scope>
</reference>
<protein>
    <submittedName>
        <fullName evidence="1">Uncharacterized protein</fullName>
    </submittedName>
</protein>
<accession>E9GYY2</accession>
<keyword evidence="2" id="KW-1185">Reference proteome</keyword>
<sequence length="121" mass="12973">MSLPVSCVVKDGLAKSLAFAYLGESVDFAFCSRIEGSISPLSISLGDRSKPFPIPVPLKQIGKVKKTLGVVSKDLTFYVIHGSKFVSLNMPGKALETQVSQQLRLPDGMQIAANCNCLLLC</sequence>
<dbReference type="HOGENOM" id="CLU_2040431_0_0_1"/>
<evidence type="ECO:0000313" key="2">
    <source>
        <dbReference type="Proteomes" id="UP000000305"/>
    </source>
</evidence>
<name>E9GYY2_DAPPU</name>
<proteinExistence type="predicted"/>
<gene>
    <name evidence="1" type="ORF">DAPPUDRAFT_108032</name>
</gene>
<dbReference type="EMBL" id="GL732576">
    <property type="protein sequence ID" value="EFX75327.1"/>
    <property type="molecule type" value="Genomic_DNA"/>
</dbReference>
<dbReference type="AlphaFoldDB" id="E9GYY2"/>